<dbReference type="OrthoDB" id="6305173at2"/>
<organism evidence="2 3">
    <name type="scientific">Pseudorhodobacter antarcticus</name>
    <dbReference type="NCBI Taxonomy" id="1077947"/>
    <lineage>
        <taxon>Bacteria</taxon>
        <taxon>Pseudomonadati</taxon>
        <taxon>Pseudomonadota</taxon>
        <taxon>Alphaproteobacteria</taxon>
        <taxon>Rhodobacterales</taxon>
        <taxon>Paracoccaceae</taxon>
        <taxon>Pseudorhodobacter</taxon>
    </lineage>
</organism>
<sequence length="404" mass="41965">MGVGLADLLRGSIAINEILVDPNGATAFDTDGNGTSAATDEFFELVNISNTTISIAGLQLWDRGVGQWFTFPPGANLAPGGRAVVVTGVQAGGSLPAVAAGSLAFDAGRGSAVITNTGDNVMVYDPTANQFIIARFNGVAQDNPTTGVAGYSGFSSTATQSGAGKNFGNDVDGLSIQRSPDGSTIFVNATPTPGTANLGTRVMTPKGAVQVQDLRAGDLVMTRDRGAQPLIWVWSKTQSVAAMANNAQLRPMCIARHALGAGLPLRDLHLSQQHRVLVASPIAARIFDAGEVLIAAKWLCDLPGVAVVLPARDITYVHVMLARHEVPIAEGTPSESLFLGRQALQSMDGAALTELCMILGADTTALPHTQHAPARLFATGRDARALVARHAKHQKPLVAARVSA</sequence>
<dbReference type="InterPro" id="IPR036415">
    <property type="entry name" value="Lamin_tail_dom_sf"/>
</dbReference>
<proteinExistence type="predicted"/>
<evidence type="ECO:0000259" key="1">
    <source>
        <dbReference type="PROSITE" id="PS51841"/>
    </source>
</evidence>
<dbReference type="SUPFAM" id="SSF74853">
    <property type="entry name" value="Lamin A/C globular tail domain"/>
    <property type="match status" value="1"/>
</dbReference>
<feature type="domain" description="LTD" evidence="1">
    <location>
        <begin position="1"/>
        <end position="223"/>
    </location>
</feature>
<dbReference type="InterPro" id="IPR028992">
    <property type="entry name" value="Hedgehog/Intein_dom"/>
</dbReference>
<dbReference type="SUPFAM" id="SSF51294">
    <property type="entry name" value="Hedgehog/intein (Hint) domain"/>
    <property type="match status" value="1"/>
</dbReference>
<dbReference type="Pfam" id="PF13403">
    <property type="entry name" value="Hint_2"/>
    <property type="match status" value="1"/>
</dbReference>
<evidence type="ECO:0000313" key="3">
    <source>
        <dbReference type="Proteomes" id="UP000183002"/>
    </source>
</evidence>
<dbReference type="Pfam" id="PF00932">
    <property type="entry name" value="LTD"/>
    <property type="match status" value="1"/>
</dbReference>
<evidence type="ECO:0000313" key="2">
    <source>
        <dbReference type="EMBL" id="SEN14457.1"/>
    </source>
</evidence>
<protein>
    <submittedName>
        <fullName evidence="2">Lamin Tail Domain</fullName>
    </submittedName>
</protein>
<reference evidence="2 3" key="1">
    <citation type="submission" date="2016-10" db="EMBL/GenBank/DDBJ databases">
        <authorList>
            <person name="de Groot N.N."/>
        </authorList>
    </citation>
    <scope>NUCLEOTIDE SEQUENCE [LARGE SCALE GENOMIC DNA]</scope>
    <source>
        <strain evidence="2 3">CGMCC 1.10836</strain>
    </source>
</reference>
<dbReference type="InterPro" id="IPR036844">
    <property type="entry name" value="Hint_dom_sf"/>
</dbReference>
<gene>
    <name evidence="2" type="ORF">SAMN05216227_100856</name>
</gene>
<dbReference type="Proteomes" id="UP000183002">
    <property type="component" value="Unassembled WGS sequence"/>
</dbReference>
<dbReference type="Gene3D" id="2.60.40.1260">
    <property type="entry name" value="Lamin Tail domain"/>
    <property type="match status" value="1"/>
</dbReference>
<accession>A0A1H8E6N2</accession>
<keyword evidence="3" id="KW-1185">Reference proteome</keyword>
<dbReference type="PROSITE" id="PS51841">
    <property type="entry name" value="LTD"/>
    <property type="match status" value="1"/>
</dbReference>
<dbReference type="STRING" id="1077947.SAMN05216227_100856"/>
<dbReference type="AlphaFoldDB" id="A0A1H8E6N2"/>
<name>A0A1H8E6N2_9RHOB</name>
<dbReference type="EMBL" id="FOCO01000008">
    <property type="protein sequence ID" value="SEN14457.1"/>
    <property type="molecule type" value="Genomic_DNA"/>
</dbReference>
<dbReference type="InterPro" id="IPR001322">
    <property type="entry name" value="Lamin_tail_dom"/>
</dbReference>